<feature type="transmembrane region" description="Helical" evidence="1">
    <location>
        <begin position="54"/>
        <end position="81"/>
    </location>
</feature>
<reference evidence="3 4" key="1">
    <citation type="submission" date="2014-02" db="EMBL/GenBank/DDBJ databases">
        <title>Whole genome sequence of Sphingobium chlorophenolicum NBRC 16172.</title>
        <authorList>
            <person name="Gan H.M."/>
            <person name="Gan H.Y."/>
            <person name="Chew T.H."/>
            <person name="Savka M.A."/>
        </authorList>
    </citation>
    <scope>NUCLEOTIDE SEQUENCE [LARGE SCALE GENOMIC DNA]</scope>
    <source>
        <strain evidence="3 4">NBRC 16172</strain>
    </source>
</reference>
<comment type="caution">
    <text evidence="3">The sequence shown here is derived from an EMBL/GenBank/DDBJ whole genome shotgun (WGS) entry which is preliminary data.</text>
</comment>
<dbReference type="Pfam" id="PF09835">
    <property type="entry name" value="DUF2062"/>
    <property type="match status" value="1"/>
</dbReference>
<dbReference type="RefSeq" id="WP_013847733.1">
    <property type="nucleotide sequence ID" value="NZ_JFHR01000030.1"/>
</dbReference>
<dbReference type="InterPro" id="IPR018639">
    <property type="entry name" value="DUF2062"/>
</dbReference>
<name>A0A081RCS8_SPHCR</name>
<sequence>MHAKEGMGRLSRWWHANAPTRESLEHNRFLAPVAHRVLEPSLWRFTRRSVPRGVALGLLVGIFLLIPGVQIAGAALLALPFRANIPLAAAMTFLSNPATTPLFLMASVWMGNWMLGRTADASGFMALIDRHASIRDWCAWLFSEAAPAMLLGLALISLAFAVVGYFLADWIWRHRMGRKWHARKLRIGKPRESSALEEIASA</sequence>
<keyword evidence="1" id="KW-0472">Membrane</keyword>
<evidence type="ECO:0000313" key="3">
    <source>
        <dbReference type="EMBL" id="KEQ53001.1"/>
    </source>
</evidence>
<dbReference type="PANTHER" id="PTHR40547">
    <property type="entry name" value="SLL0298 PROTEIN"/>
    <property type="match status" value="1"/>
</dbReference>
<dbReference type="PATRIC" id="fig|46429.4.peg.2633"/>
<dbReference type="PANTHER" id="PTHR40547:SF1">
    <property type="entry name" value="SLL0298 PROTEIN"/>
    <property type="match status" value="1"/>
</dbReference>
<evidence type="ECO:0000313" key="4">
    <source>
        <dbReference type="Proteomes" id="UP000028411"/>
    </source>
</evidence>
<gene>
    <name evidence="3" type="ORF">BV95_02656</name>
</gene>
<dbReference type="EMBL" id="JFHR01000030">
    <property type="protein sequence ID" value="KEQ53001.1"/>
    <property type="molecule type" value="Genomic_DNA"/>
</dbReference>
<accession>A0A081RCS8</accession>
<dbReference type="AlphaFoldDB" id="A0A081RCS8"/>
<dbReference type="eggNOG" id="COG3216">
    <property type="taxonomic scope" value="Bacteria"/>
</dbReference>
<organism evidence="3 4">
    <name type="scientific">Sphingobium chlorophenolicum</name>
    <dbReference type="NCBI Taxonomy" id="46429"/>
    <lineage>
        <taxon>Bacteria</taxon>
        <taxon>Pseudomonadati</taxon>
        <taxon>Pseudomonadota</taxon>
        <taxon>Alphaproteobacteria</taxon>
        <taxon>Sphingomonadales</taxon>
        <taxon>Sphingomonadaceae</taxon>
        <taxon>Sphingobium</taxon>
    </lineage>
</organism>
<protein>
    <recommendedName>
        <fullName evidence="2">DUF2062 domain-containing protein</fullName>
    </recommendedName>
</protein>
<feature type="domain" description="DUF2062" evidence="2">
    <location>
        <begin position="32"/>
        <end position="181"/>
    </location>
</feature>
<proteinExistence type="predicted"/>
<evidence type="ECO:0000259" key="2">
    <source>
        <dbReference type="Pfam" id="PF09835"/>
    </source>
</evidence>
<keyword evidence="1" id="KW-0812">Transmembrane</keyword>
<keyword evidence="1" id="KW-1133">Transmembrane helix</keyword>
<evidence type="ECO:0000256" key="1">
    <source>
        <dbReference type="SAM" id="Phobius"/>
    </source>
</evidence>
<feature type="transmembrane region" description="Helical" evidence="1">
    <location>
        <begin position="145"/>
        <end position="168"/>
    </location>
</feature>
<dbReference type="Proteomes" id="UP000028411">
    <property type="component" value="Unassembled WGS sequence"/>
</dbReference>